<dbReference type="InterPro" id="IPR006171">
    <property type="entry name" value="TOPRIM_dom"/>
</dbReference>
<reference evidence="14 15" key="1">
    <citation type="submission" date="2016-11" db="EMBL/GenBank/DDBJ databases">
        <title>Comparative genomics of Acidibacillus ferroxidans species.</title>
        <authorList>
            <person name="Oliveira G."/>
            <person name="Nunes G."/>
            <person name="Oliveira R."/>
            <person name="Araujo F."/>
            <person name="Salim A."/>
            <person name="Scholte L."/>
            <person name="Morais D."/>
            <person name="Nancucheo I."/>
            <person name="Johnson D.B."/>
            <person name="Grail B."/>
            <person name="Bittencourt J."/>
            <person name="Valadares R."/>
        </authorList>
    </citation>
    <scope>NUCLEOTIDE SEQUENCE [LARGE SCALE GENOMIC DNA]</scope>
    <source>
        <strain evidence="14 15">Y002</strain>
    </source>
</reference>
<evidence type="ECO:0000256" key="6">
    <source>
        <dbReference type="ARBA" id="ARBA00022730"/>
    </source>
</evidence>
<evidence type="ECO:0000256" key="11">
    <source>
        <dbReference type="HAMAP-Rule" id="MF_01469"/>
    </source>
</evidence>
<dbReference type="Pfam" id="PF01751">
    <property type="entry name" value="Toprim"/>
    <property type="match status" value="1"/>
</dbReference>
<evidence type="ECO:0000256" key="7">
    <source>
        <dbReference type="ARBA" id="ARBA00022759"/>
    </source>
</evidence>
<evidence type="ECO:0000256" key="4">
    <source>
        <dbReference type="ARBA" id="ARBA00022722"/>
    </source>
</evidence>
<evidence type="ECO:0000256" key="2">
    <source>
        <dbReference type="ARBA" id="ARBA00022517"/>
    </source>
</evidence>
<dbReference type="Proteomes" id="UP000245380">
    <property type="component" value="Unassembled WGS sequence"/>
</dbReference>
<feature type="domain" description="Toprim" evidence="13">
    <location>
        <begin position="4"/>
        <end position="87"/>
    </location>
</feature>
<dbReference type="GO" id="GO:0019843">
    <property type="term" value="F:rRNA binding"/>
    <property type="evidence" value="ECO:0007669"/>
    <property type="project" value="UniProtKB-KW"/>
</dbReference>
<evidence type="ECO:0000256" key="9">
    <source>
        <dbReference type="ARBA" id="ARBA00022842"/>
    </source>
</evidence>
<keyword evidence="5" id="KW-0479">Metal-binding</keyword>
<evidence type="ECO:0000256" key="8">
    <source>
        <dbReference type="ARBA" id="ARBA00022801"/>
    </source>
</evidence>
<dbReference type="NCBIfam" id="TIGR00334">
    <property type="entry name" value="5S_RNA_mat_M5"/>
    <property type="match status" value="1"/>
</dbReference>
<dbReference type="OrthoDB" id="9791329at2"/>
<dbReference type="GO" id="GO:0006364">
    <property type="term" value="P:rRNA processing"/>
    <property type="evidence" value="ECO:0007669"/>
    <property type="project" value="UniProtKB-UniRule"/>
</dbReference>
<keyword evidence="2 11" id="KW-0690">Ribosome biogenesis</keyword>
<keyword evidence="6 11" id="KW-0699">rRNA-binding</keyword>
<evidence type="ECO:0000259" key="13">
    <source>
        <dbReference type="PROSITE" id="PS50880"/>
    </source>
</evidence>
<evidence type="ECO:0000256" key="3">
    <source>
        <dbReference type="ARBA" id="ARBA00022552"/>
    </source>
</evidence>
<keyword evidence="7 11" id="KW-0255">Endonuclease</keyword>
<keyword evidence="15" id="KW-1185">Reference proteome</keyword>
<dbReference type="CDD" id="cd01027">
    <property type="entry name" value="TOPRIM_RNase_M5_like"/>
    <property type="match status" value="1"/>
</dbReference>
<keyword evidence="10 11" id="KW-0694">RNA-binding</keyword>
<keyword evidence="8 11" id="KW-0378">Hydrolase</keyword>
<keyword evidence="1 11" id="KW-0963">Cytoplasm</keyword>
<comment type="function">
    <text evidence="11">Required for correct processing of both the 5' and 3' ends of 5S rRNA precursor. Cleaves both sides of a double-stranded region yielding mature 5S rRNA in one step.</text>
</comment>
<dbReference type="EMBL" id="MPDK01000011">
    <property type="protein sequence ID" value="PWI57523.1"/>
    <property type="molecule type" value="Genomic_DNA"/>
</dbReference>
<evidence type="ECO:0000313" key="15">
    <source>
        <dbReference type="Proteomes" id="UP000245380"/>
    </source>
</evidence>
<dbReference type="GO" id="GO:0005737">
    <property type="term" value="C:cytoplasm"/>
    <property type="evidence" value="ECO:0007669"/>
    <property type="project" value="UniProtKB-SubCell"/>
</dbReference>
<comment type="subcellular location">
    <subcellularLocation>
        <location evidence="11">Cytoplasm</location>
    </subcellularLocation>
</comment>
<dbReference type="PANTHER" id="PTHR39156:SF1">
    <property type="entry name" value="RIBONUCLEASE M5"/>
    <property type="match status" value="1"/>
</dbReference>
<dbReference type="AlphaFoldDB" id="A0A2U3D8B4"/>
<organism evidence="14 15">
    <name type="scientific">Sulfoacidibacillus thermotolerans</name>
    <name type="common">Acidibacillus sulfuroxidans</name>
    <dbReference type="NCBI Taxonomy" id="1765684"/>
    <lineage>
        <taxon>Bacteria</taxon>
        <taxon>Bacillati</taxon>
        <taxon>Bacillota</taxon>
        <taxon>Bacilli</taxon>
        <taxon>Bacillales</taxon>
        <taxon>Alicyclobacillaceae</taxon>
        <taxon>Sulfoacidibacillus</taxon>
    </lineage>
</organism>
<evidence type="ECO:0000256" key="5">
    <source>
        <dbReference type="ARBA" id="ARBA00022723"/>
    </source>
</evidence>
<sequence length="183" mass="20400">MQVKEVIVVEGTHDRDRILQAVVADVLVTGGSHIQKDVFDRIERAAQARGIIVLTDPDYTGNQIRKALAQRFPEAKHAYIARDEALKKGDVGVENASPEAIRAALQKVRAVFWHPEVVMSWSEMQSFGLVGTKKAAQRREKLGARLHIGYANAKTFYQRINALGVTRAELEEALFALDEEEGH</sequence>
<dbReference type="EC" id="3.1.26.8" evidence="11 12"/>
<dbReference type="HAMAP" id="MF_01469">
    <property type="entry name" value="RNase_M5"/>
    <property type="match status" value="1"/>
</dbReference>
<proteinExistence type="inferred from homology"/>
<evidence type="ECO:0000256" key="12">
    <source>
        <dbReference type="NCBIfam" id="TIGR00334"/>
    </source>
</evidence>
<comment type="caution">
    <text evidence="14">The sequence shown here is derived from an EMBL/GenBank/DDBJ whole genome shotgun (WGS) entry which is preliminary data.</text>
</comment>
<keyword evidence="3 11" id="KW-0698">rRNA processing</keyword>
<dbReference type="SUPFAM" id="SSF110455">
    <property type="entry name" value="Toprim domain"/>
    <property type="match status" value="1"/>
</dbReference>
<dbReference type="Gene3D" id="3.40.1360.10">
    <property type="match status" value="1"/>
</dbReference>
<accession>A0A2U3D8B4</accession>
<gene>
    <name evidence="11" type="primary">rnmV</name>
    <name evidence="14" type="ORF">BM613_07780</name>
</gene>
<evidence type="ECO:0000256" key="10">
    <source>
        <dbReference type="ARBA" id="ARBA00022884"/>
    </source>
</evidence>
<dbReference type="InterPro" id="IPR034141">
    <property type="entry name" value="TOPRIM_RNase_M5-like"/>
</dbReference>
<dbReference type="GO" id="GO:0046872">
    <property type="term" value="F:metal ion binding"/>
    <property type="evidence" value="ECO:0007669"/>
    <property type="project" value="UniProtKB-KW"/>
</dbReference>
<dbReference type="PANTHER" id="PTHR39156">
    <property type="entry name" value="RIBONUCLEASE M5"/>
    <property type="match status" value="1"/>
</dbReference>
<protein>
    <recommendedName>
        <fullName evidence="11 12">Ribonuclease M5</fullName>
        <ecNumber evidence="11 12">3.1.26.8</ecNumber>
    </recommendedName>
    <alternativeName>
        <fullName evidence="11">RNase M5</fullName>
    </alternativeName>
    <alternativeName>
        <fullName evidence="11">Ribosomal RNA terminal maturase M5</fullName>
    </alternativeName>
</protein>
<dbReference type="PROSITE" id="PS50880">
    <property type="entry name" value="TOPRIM"/>
    <property type="match status" value="1"/>
</dbReference>
<comment type="catalytic activity">
    <reaction evidence="11">
        <text>Endonucleolytic cleavage of RNA, removing 21 and 42 nucleotides, respectively, from the 5'- and 3'-termini of a 5S-rRNA precursor.</text>
        <dbReference type="EC" id="3.1.26.8"/>
    </reaction>
</comment>
<keyword evidence="9" id="KW-0460">Magnesium</keyword>
<dbReference type="GO" id="GO:0043822">
    <property type="term" value="F:ribonuclease M5 activity"/>
    <property type="evidence" value="ECO:0007669"/>
    <property type="project" value="UniProtKB-UniRule"/>
</dbReference>
<comment type="similarity">
    <text evidence="11">Belongs to the ribonuclease M5 family.</text>
</comment>
<name>A0A2U3D8B4_SULT2</name>
<keyword evidence="4 11" id="KW-0540">Nuclease</keyword>
<dbReference type="RefSeq" id="WP_109430625.1">
    <property type="nucleotide sequence ID" value="NZ_MPDK01000011.1"/>
</dbReference>
<dbReference type="Pfam" id="PF13331">
    <property type="entry name" value="DUF4093"/>
    <property type="match status" value="1"/>
</dbReference>
<evidence type="ECO:0000256" key="1">
    <source>
        <dbReference type="ARBA" id="ARBA00022490"/>
    </source>
</evidence>
<dbReference type="SMART" id="SM00493">
    <property type="entry name" value="TOPRIM"/>
    <property type="match status" value="1"/>
</dbReference>
<dbReference type="InterPro" id="IPR025156">
    <property type="entry name" value="RNase_M5_C"/>
</dbReference>
<dbReference type="InterPro" id="IPR004466">
    <property type="entry name" value="RNase_M5"/>
</dbReference>
<evidence type="ECO:0000313" key="14">
    <source>
        <dbReference type="EMBL" id="PWI57523.1"/>
    </source>
</evidence>